<dbReference type="Proteomes" id="UP000515150">
    <property type="component" value="Chromosome 13"/>
</dbReference>
<keyword evidence="1 4" id="KW-0479">Metal-binding</keyword>
<dbReference type="InterPro" id="IPR001293">
    <property type="entry name" value="Znf_TRAF"/>
</dbReference>
<evidence type="ECO:0000313" key="8">
    <source>
        <dbReference type="RefSeq" id="XP_029026052.1"/>
    </source>
</evidence>
<gene>
    <name evidence="7 8" type="primary">xaf1</name>
</gene>
<dbReference type="KEGG" id="bspl:114867519"/>
<accession>A0A6P7P7K3</accession>
<organism evidence="6 7">
    <name type="scientific">Betta splendens</name>
    <name type="common">Siamese fighting fish</name>
    <dbReference type="NCBI Taxonomy" id="158456"/>
    <lineage>
        <taxon>Eukaryota</taxon>
        <taxon>Metazoa</taxon>
        <taxon>Chordata</taxon>
        <taxon>Craniata</taxon>
        <taxon>Vertebrata</taxon>
        <taxon>Euteleostomi</taxon>
        <taxon>Actinopterygii</taxon>
        <taxon>Neopterygii</taxon>
        <taxon>Teleostei</taxon>
        <taxon>Neoteleostei</taxon>
        <taxon>Acanthomorphata</taxon>
        <taxon>Anabantaria</taxon>
        <taxon>Anabantiformes</taxon>
        <taxon>Anabantoidei</taxon>
        <taxon>Osphronemidae</taxon>
        <taxon>Betta</taxon>
    </lineage>
</organism>
<dbReference type="GO" id="GO:0005739">
    <property type="term" value="C:mitochondrion"/>
    <property type="evidence" value="ECO:0007669"/>
    <property type="project" value="TreeGrafter"/>
</dbReference>
<dbReference type="PANTHER" id="PTHR16295:SF17">
    <property type="entry name" value="XIAP-ASSOCIATED FACTOR 1"/>
    <property type="match status" value="1"/>
</dbReference>
<feature type="domain" description="TRAF-type" evidence="5">
    <location>
        <begin position="25"/>
        <end position="101"/>
    </location>
</feature>
<evidence type="ECO:0000256" key="4">
    <source>
        <dbReference type="PROSITE-ProRule" id="PRU00207"/>
    </source>
</evidence>
<dbReference type="Pfam" id="PF21366">
    <property type="entry name" value="TRAFD1-XIAF1_ZnF"/>
    <property type="match status" value="1"/>
</dbReference>
<dbReference type="InterPro" id="IPR051986">
    <property type="entry name" value="Innate_Immune_Apopt_Reg"/>
</dbReference>
<dbReference type="GeneID" id="114867519"/>
<dbReference type="RefSeq" id="XP_029026050.1">
    <property type="nucleotide sequence ID" value="XM_029170217.3"/>
</dbReference>
<evidence type="ECO:0000256" key="1">
    <source>
        <dbReference type="ARBA" id="ARBA00022723"/>
    </source>
</evidence>
<dbReference type="AlphaFoldDB" id="A0A6P7P7K3"/>
<dbReference type="Gene3D" id="3.30.40.10">
    <property type="entry name" value="Zinc/RING finger domain, C3HC4 (zinc finger)"/>
    <property type="match status" value="2"/>
</dbReference>
<dbReference type="PANTHER" id="PTHR16295">
    <property type="entry name" value="TRAF-TYPE ZINC FINGER PROTEIN-RELATED"/>
    <property type="match status" value="1"/>
</dbReference>
<proteinExistence type="predicted"/>
<name>A0A6P7P7K3_BETSP</name>
<dbReference type="RefSeq" id="XP_029026052.1">
    <property type="nucleotide sequence ID" value="XM_029170219.3"/>
</dbReference>
<keyword evidence="6" id="KW-1185">Reference proteome</keyword>
<dbReference type="PROSITE" id="PS50145">
    <property type="entry name" value="ZF_TRAF"/>
    <property type="match status" value="1"/>
</dbReference>
<dbReference type="InterPro" id="IPR013083">
    <property type="entry name" value="Znf_RING/FYVE/PHD"/>
</dbReference>
<keyword evidence="2 4" id="KW-0863">Zinc-finger</keyword>
<dbReference type="GO" id="GO:0008270">
    <property type="term" value="F:zinc ion binding"/>
    <property type="evidence" value="ECO:0007669"/>
    <property type="project" value="UniProtKB-KW"/>
</dbReference>
<reference evidence="7 8" key="1">
    <citation type="submission" date="2025-04" db="UniProtKB">
        <authorList>
            <consortium name="RefSeq"/>
        </authorList>
    </citation>
    <scope>IDENTIFICATION</scope>
</reference>
<dbReference type="InterPro" id="IPR049439">
    <property type="entry name" value="TRAFD1-XIAF1_Znf"/>
</dbReference>
<dbReference type="CTD" id="54739"/>
<keyword evidence="3 4" id="KW-0862">Zinc</keyword>
<evidence type="ECO:0000256" key="3">
    <source>
        <dbReference type="ARBA" id="ARBA00022833"/>
    </source>
</evidence>
<evidence type="ECO:0000313" key="6">
    <source>
        <dbReference type="Proteomes" id="UP000515150"/>
    </source>
</evidence>
<feature type="zinc finger region" description="TRAF-type" evidence="4">
    <location>
        <begin position="25"/>
        <end position="101"/>
    </location>
</feature>
<evidence type="ECO:0000259" key="5">
    <source>
        <dbReference type="PROSITE" id="PS50145"/>
    </source>
</evidence>
<evidence type="ECO:0000313" key="7">
    <source>
        <dbReference type="RefSeq" id="XP_029026050.1"/>
    </source>
</evidence>
<protein>
    <submittedName>
        <fullName evidence="7 8">XIAP-associated factor 1</fullName>
    </submittedName>
</protein>
<evidence type="ECO:0000256" key="2">
    <source>
        <dbReference type="ARBA" id="ARBA00022771"/>
    </source>
</evidence>
<sequence length="264" mass="29811">MDKEEATRICGQCHKEVAEANFALHETHCSRFLCVCPDCDETVPREQLTQHKADQHAVVRCSKCNKKMERRFLLDHESDECMERLQSCPFCDLELPWKDLQQHRVACGSRTELCRDCGRYVKLSDQAQHSWTCSGADGDSSPDQTARASQSKRNLTVSCSSCMASFPEDEIDKHKLGCHAASMQDYEEAQADEDEADNALFGQATSSQLRNTFKATSLLNGPHSPWGNGPDPNQISTCPHCHLALPIITLRWHQVKCQRYILLK</sequence>
<dbReference type="OrthoDB" id="193703at2759"/>